<evidence type="ECO:0000313" key="1">
    <source>
        <dbReference type="EMBL" id="MDE8033997.1"/>
    </source>
</evidence>
<accession>A0A0A7MI46</accession>
<sequence length="123" mass="14938">MYEIVFYRDRRGREPVKEFLQEFINEQQDENRERLHKISHHLTILHLHGTRAGESYIKHLEDRIWQLRPISDCLLFAGIVRGQFVLLHHFAKSSSRLPKRELERAKSRLADLQERIKDEPHWF</sequence>
<keyword evidence="2" id="KW-1185">Reference proteome</keyword>
<organism evidence="1 2">
    <name type="scientific">Actinobacillus equuli subsp. equuli</name>
    <dbReference type="NCBI Taxonomy" id="202947"/>
    <lineage>
        <taxon>Bacteria</taxon>
        <taxon>Pseudomonadati</taxon>
        <taxon>Pseudomonadota</taxon>
        <taxon>Gammaproteobacteria</taxon>
        <taxon>Pasteurellales</taxon>
        <taxon>Pasteurellaceae</taxon>
        <taxon>Actinobacillus</taxon>
    </lineage>
</organism>
<evidence type="ECO:0000313" key="2">
    <source>
        <dbReference type="Proteomes" id="UP001142444"/>
    </source>
</evidence>
<dbReference type="InterPro" id="IPR009241">
    <property type="entry name" value="HigB-like"/>
</dbReference>
<dbReference type="EMBL" id="JAPHVQ010000002">
    <property type="protein sequence ID" value="MDE8033997.1"/>
    <property type="molecule type" value="Genomic_DNA"/>
</dbReference>
<protein>
    <submittedName>
        <fullName evidence="1">Type II toxin-antitoxin system RelE/ParE family toxin</fullName>
    </submittedName>
</protein>
<proteinExistence type="predicted"/>
<dbReference type="AlphaFoldDB" id="A0A0A7MI46"/>
<gene>
    <name evidence="1" type="ORF">OQ257_02290</name>
</gene>
<reference evidence="1" key="1">
    <citation type="submission" date="2022-11" db="EMBL/GenBank/DDBJ databases">
        <authorList>
            <person name="Kamali M."/>
            <person name="Peak L."/>
            <person name="Go Y.Y."/>
            <person name="Balasuriya U.B.R."/>
            <person name="Carossino M."/>
        </authorList>
    </citation>
    <scope>NUCLEOTIDE SEQUENCE</scope>
    <source>
        <strain evidence="1">4524</strain>
    </source>
</reference>
<dbReference type="KEGG" id="aeu:ACEE_11235"/>
<dbReference type="Pfam" id="PF05973">
    <property type="entry name" value="Gp49"/>
    <property type="match status" value="1"/>
</dbReference>
<reference evidence="1" key="2">
    <citation type="journal article" date="2023" name="Pathogens">
        <title>Pathological Features and Genomic Characterization of an Actinobacillus equuli subsp. equuli Bearing Unique Virulence-Associated Genes from an Adult Horse with Pleuropneumonia.</title>
        <authorList>
            <person name="Kamali M."/>
            <person name="Carossino M."/>
            <person name="Del Piero F."/>
            <person name="Peak L."/>
            <person name="Mitchell M.S."/>
            <person name="Willette J."/>
            <person name="Baker R."/>
            <person name="Li F."/>
            <person name="Kenez A."/>
            <person name="Balasuriya U.B.R."/>
            <person name="Go Y.Y."/>
        </authorList>
    </citation>
    <scope>NUCLEOTIDE SEQUENCE</scope>
    <source>
        <strain evidence="1">4524</strain>
    </source>
</reference>
<name>A0A0A7MI46_ACTEU</name>
<dbReference type="RefSeq" id="WP_005621659.1">
    <property type="nucleotide sequence ID" value="NZ_CBCRTM010000020.1"/>
</dbReference>
<dbReference type="GeneID" id="34291551"/>
<comment type="caution">
    <text evidence="1">The sequence shown here is derived from an EMBL/GenBank/DDBJ whole genome shotgun (WGS) entry which is preliminary data.</text>
</comment>
<dbReference type="Proteomes" id="UP001142444">
    <property type="component" value="Unassembled WGS sequence"/>
</dbReference>